<name>A0A371FMY0_MUCPR</name>
<reference evidence="1" key="1">
    <citation type="submission" date="2018-05" db="EMBL/GenBank/DDBJ databases">
        <title>Draft genome of Mucuna pruriens seed.</title>
        <authorList>
            <person name="Nnadi N.E."/>
            <person name="Vos R."/>
            <person name="Hasami M.H."/>
            <person name="Devisetty U.K."/>
            <person name="Aguiy J.C."/>
        </authorList>
    </citation>
    <scope>NUCLEOTIDE SEQUENCE [LARGE SCALE GENOMIC DNA]</scope>
    <source>
        <strain evidence="1">JCA_2017</strain>
    </source>
</reference>
<sequence>MRIGVAPCAPLQTPSISSSLNFHKDSLMTIPQTFPTKHSGKSTTGTKSRPCLLISPLCNKQLVDSALQLAELIDDSYLMEKRYGLWQNHGTHVQLACCLVPLSGGLPLLDIIADEKQNQVSEKKENWKLIPHGAKGDASLDLPLLDNSTVKKDKGDQRIW</sequence>
<evidence type="ECO:0000313" key="1">
    <source>
        <dbReference type="EMBL" id="RDX79674.1"/>
    </source>
</evidence>
<evidence type="ECO:0000313" key="2">
    <source>
        <dbReference type="Proteomes" id="UP000257109"/>
    </source>
</evidence>
<dbReference type="EMBL" id="QJKJ01008466">
    <property type="protein sequence ID" value="RDX79674.1"/>
    <property type="molecule type" value="Genomic_DNA"/>
</dbReference>
<organism evidence="1 2">
    <name type="scientific">Mucuna pruriens</name>
    <name type="common">Velvet bean</name>
    <name type="synonym">Dolichos pruriens</name>
    <dbReference type="NCBI Taxonomy" id="157652"/>
    <lineage>
        <taxon>Eukaryota</taxon>
        <taxon>Viridiplantae</taxon>
        <taxon>Streptophyta</taxon>
        <taxon>Embryophyta</taxon>
        <taxon>Tracheophyta</taxon>
        <taxon>Spermatophyta</taxon>
        <taxon>Magnoliopsida</taxon>
        <taxon>eudicotyledons</taxon>
        <taxon>Gunneridae</taxon>
        <taxon>Pentapetalae</taxon>
        <taxon>rosids</taxon>
        <taxon>fabids</taxon>
        <taxon>Fabales</taxon>
        <taxon>Fabaceae</taxon>
        <taxon>Papilionoideae</taxon>
        <taxon>50 kb inversion clade</taxon>
        <taxon>NPAAA clade</taxon>
        <taxon>indigoferoid/millettioid clade</taxon>
        <taxon>Phaseoleae</taxon>
        <taxon>Mucuna</taxon>
    </lineage>
</organism>
<dbReference type="AlphaFoldDB" id="A0A371FMY0"/>
<comment type="caution">
    <text evidence="1">The sequence shown here is derived from an EMBL/GenBank/DDBJ whole genome shotgun (WGS) entry which is preliminary data.</text>
</comment>
<gene>
    <name evidence="1" type="ORF">CR513_39879</name>
</gene>
<proteinExistence type="predicted"/>
<protein>
    <submittedName>
        <fullName evidence="1">Uncharacterized protein</fullName>
    </submittedName>
</protein>
<feature type="non-terminal residue" evidence="1">
    <location>
        <position position="1"/>
    </location>
</feature>
<dbReference type="Proteomes" id="UP000257109">
    <property type="component" value="Unassembled WGS sequence"/>
</dbReference>
<accession>A0A371FMY0</accession>
<dbReference type="OrthoDB" id="10263222at2759"/>
<dbReference type="STRING" id="157652.A0A371FMY0"/>
<keyword evidence="2" id="KW-1185">Reference proteome</keyword>